<protein>
    <submittedName>
        <fullName evidence="1">Uncharacterized protein</fullName>
    </submittedName>
</protein>
<reference evidence="1 2" key="1">
    <citation type="submission" date="2016-11" db="EMBL/GenBank/DDBJ databases">
        <authorList>
            <person name="Jaros S."/>
            <person name="Januszkiewicz K."/>
            <person name="Wedrychowicz H."/>
        </authorList>
    </citation>
    <scope>NUCLEOTIDE SEQUENCE [LARGE SCALE GENOMIC DNA]</scope>
    <source>
        <strain evidence="1 2">DSM 21074</strain>
    </source>
</reference>
<evidence type="ECO:0000313" key="1">
    <source>
        <dbReference type="EMBL" id="SHJ38390.1"/>
    </source>
</evidence>
<evidence type="ECO:0000313" key="2">
    <source>
        <dbReference type="Proteomes" id="UP000184418"/>
    </source>
</evidence>
<gene>
    <name evidence="1" type="ORF">SAMN02745146_2986</name>
</gene>
<dbReference type="EMBL" id="FQYN01000006">
    <property type="protein sequence ID" value="SHJ38390.1"/>
    <property type="molecule type" value="Genomic_DNA"/>
</dbReference>
<name>A0A1M6IVC7_9BACT</name>
<accession>A0A1M6IVC7</accession>
<organism evidence="1 2">
    <name type="scientific">Hymenobacter daecheongensis DSM 21074</name>
    <dbReference type="NCBI Taxonomy" id="1121955"/>
    <lineage>
        <taxon>Bacteria</taxon>
        <taxon>Pseudomonadati</taxon>
        <taxon>Bacteroidota</taxon>
        <taxon>Cytophagia</taxon>
        <taxon>Cytophagales</taxon>
        <taxon>Hymenobacteraceae</taxon>
        <taxon>Hymenobacter</taxon>
    </lineage>
</organism>
<dbReference type="RefSeq" id="WP_234988690.1">
    <property type="nucleotide sequence ID" value="NZ_FQYN01000006.1"/>
</dbReference>
<keyword evidence="2" id="KW-1185">Reference proteome</keyword>
<dbReference type="Proteomes" id="UP000184418">
    <property type="component" value="Unassembled WGS sequence"/>
</dbReference>
<dbReference type="STRING" id="1121955.SAMN02745146_2986"/>
<sequence length="141" mass="15278">MNLPFLSRLQALATPAATPSKGNRQKAEATVAALRAELPELLAVAVIDLERGEALASFSSVAGLSPAKAAPYNAEVVRQKRRALEALQLQGEKIEDILITLREQLHLLRISHNEQEVLYLAVNSHDTNLAIARAVLQAHST</sequence>
<dbReference type="AlphaFoldDB" id="A0A1M6IVC7"/>
<proteinExistence type="predicted"/>